<organism evidence="7 8">
    <name type="scientific">Hordeum vulgare subsp. vulgare</name>
    <name type="common">Domesticated barley</name>
    <dbReference type="NCBI Taxonomy" id="112509"/>
    <lineage>
        <taxon>Eukaryota</taxon>
        <taxon>Viridiplantae</taxon>
        <taxon>Streptophyta</taxon>
        <taxon>Embryophyta</taxon>
        <taxon>Tracheophyta</taxon>
        <taxon>Spermatophyta</taxon>
        <taxon>Magnoliopsida</taxon>
        <taxon>Liliopsida</taxon>
        <taxon>Poales</taxon>
        <taxon>Poaceae</taxon>
        <taxon>BOP clade</taxon>
        <taxon>Pooideae</taxon>
        <taxon>Triticodae</taxon>
        <taxon>Triticeae</taxon>
        <taxon>Hordeinae</taxon>
        <taxon>Hordeum</taxon>
    </lineage>
</organism>
<dbReference type="PANTHER" id="PTHR11011:SF98">
    <property type="entry name" value="FATTY ACYL-COA REDUCTASE"/>
    <property type="match status" value="1"/>
</dbReference>
<dbReference type="InterPro" id="IPR036291">
    <property type="entry name" value="NAD(P)-bd_dom_sf"/>
</dbReference>
<dbReference type="Gene3D" id="3.40.50.720">
    <property type="entry name" value="NAD(P)-binding Rossmann-like Domain"/>
    <property type="match status" value="1"/>
</dbReference>
<evidence type="ECO:0000256" key="1">
    <source>
        <dbReference type="ARBA" id="ARBA00005928"/>
    </source>
</evidence>
<dbReference type="KEGG" id="hvg:123440768"/>
<evidence type="ECO:0000256" key="2">
    <source>
        <dbReference type="ARBA" id="ARBA00022516"/>
    </source>
</evidence>
<feature type="domain" description="Fatty acyl-CoA reductase C-terminal" evidence="5">
    <location>
        <begin position="397"/>
        <end position="486"/>
    </location>
</feature>
<evidence type="ECO:0000259" key="6">
    <source>
        <dbReference type="Pfam" id="PF07993"/>
    </source>
</evidence>
<reference evidence="8" key="1">
    <citation type="journal article" date="2012" name="Nature">
        <title>A physical, genetic and functional sequence assembly of the barley genome.</title>
        <authorList>
            <consortium name="The International Barley Genome Sequencing Consortium"/>
            <person name="Mayer K.F."/>
            <person name="Waugh R."/>
            <person name="Brown J.W."/>
            <person name="Schulman A."/>
            <person name="Langridge P."/>
            <person name="Platzer M."/>
            <person name="Fincher G.B."/>
            <person name="Muehlbauer G.J."/>
            <person name="Sato K."/>
            <person name="Close T.J."/>
            <person name="Wise R.P."/>
            <person name="Stein N."/>
        </authorList>
    </citation>
    <scope>NUCLEOTIDE SEQUENCE [LARGE SCALE GENOMIC DNA]</scope>
    <source>
        <strain evidence="8">cv. Morex</strain>
    </source>
</reference>
<proteinExistence type="inferred from homology"/>
<reference evidence="7" key="2">
    <citation type="submission" date="2020-10" db="EMBL/GenBank/DDBJ databases">
        <authorList>
            <person name="Scholz U."/>
            <person name="Mascher M."/>
            <person name="Fiebig A."/>
        </authorList>
    </citation>
    <scope>NUCLEOTIDE SEQUENCE [LARGE SCALE GENOMIC DNA]</scope>
    <source>
        <strain evidence="7">cv. Morex</strain>
    </source>
</reference>
<protein>
    <recommendedName>
        <fullName evidence="4">Fatty acyl-CoA reductase</fullName>
        <ecNumber evidence="4">1.2.1.84</ecNumber>
    </recommendedName>
</protein>
<keyword evidence="4" id="KW-0560">Oxidoreductase</keyword>
<evidence type="ECO:0000259" key="5">
    <source>
        <dbReference type="Pfam" id="PF03015"/>
    </source>
</evidence>
<accession>A0A8I6XII6</accession>
<evidence type="ECO:0000313" key="7">
    <source>
        <dbReference type="EnsemblPlants" id="HORVU.MOREX.r3.3HG0313240.1"/>
    </source>
</evidence>
<comment type="catalytic activity">
    <reaction evidence="4">
        <text>a long-chain fatty acyl-CoA + 2 NADPH + 2 H(+) = a long-chain primary fatty alcohol + 2 NADP(+) + CoA</text>
        <dbReference type="Rhea" id="RHEA:52716"/>
        <dbReference type="ChEBI" id="CHEBI:15378"/>
        <dbReference type="ChEBI" id="CHEBI:57287"/>
        <dbReference type="ChEBI" id="CHEBI:57783"/>
        <dbReference type="ChEBI" id="CHEBI:58349"/>
        <dbReference type="ChEBI" id="CHEBI:77396"/>
        <dbReference type="ChEBI" id="CHEBI:83139"/>
        <dbReference type="EC" id="1.2.1.84"/>
    </reaction>
</comment>
<dbReference type="GeneID" id="123440768"/>
<dbReference type="RefSeq" id="XP_044973252.1">
    <property type="nucleotide sequence ID" value="XM_045117317.1"/>
</dbReference>
<comment type="function">
    <text evidence="4">Catalyzes the reduction of fatty acyl-CoA to fatty alcohols.</text>
</comment>
<dbReference type="InterPro" id="IPR026055">
    <property type="entry name" value="FAR"/>
</dbReference>
<evidence type="ECO:0000256" key="4">
    <source>
        <dbReference type="RuleBase" id="RU363097"/>
    </source>
</evidence>
<keyword evidence="4" id="KW-0521">NADP</keyword>
<dbReference type="EC" id="1.2.1.84" evidence="4"/>
<dbReference type="SMR" id="A0A8I6XII6"/>
<dbReference type="Gramene" id="HORVU.MOREX.r2.3HG0261660.1">
    <property type="protein sequence ID" value="HORVU.MOREX.r2.3HG0261660.1"/>
    <property type="gene ID" value="HORVU.MOREX.r2.3HG0261660"/>
</dbReference>
<dbReference type="GO" id="GO:0035336">
    <property type="term" value="P:long-chain fatty-acyl-CoA metabolic process"/>
    <property type="evidence" value="ECO:0000318"/>
    <property type="project" value="GO_Central"/>
</dbReference>
<keyword evidence="8" id="KW-1185">Reference proteome</keyword>
<dbReference type="Pfam" id="PF07993">
    <property type="entry name" value="NAD_binding_4"/>
    <property type="match status" value="1"/>
</dbReference>
<dbReference type="Pfam" id="PF03015">
    <property type="entry name" value="Sterile"/>
    <property type="match status" value="1"/>
</dbReference>
<dbReference type="InterPro" id="IPR013120">
    <property type="entry name" value="FAR_NAD-bd"/>
</dbReference>
<dbReference type="OMA" id="ANKPCLT"/>
<keyword evidence="3 4" id="KW-0443">Lipid metabolism</keyword>
<keyword evidence="2 4" id="KW-0444">Lipid biosynthesis</keyword>
<dbReference type="EnsemblPlants" id="HORVU.MOREX.r3.3HG0313240.1">
    <property type="protein sequence ID" value="HORVU.MOREX.r3.3HG0313240.1"/>
    <property type="gene ID" value="HORVU.MOREX.r3.3HG0313240"/>
</dbReference>
<dbReference type="SUPFAM" id="SSF51735">
    <property type="entry name" value="NAD(P)-binding Rossmann-fold domains"/>
    <property type="match status" value="1"/>
</dbReference>
<name>A0A8I6XII6_HORVV</name>
<dbReference type="InterPro" id="IPR033640">
    <property type="entry name" value="FAR_C"/>
</dbReference>
<dbReference type="PANTHER" id="PTHR11011">
    <property type="entry name" value="MALE STERILITY PROTEIN 2-RELATED"/>
    <property type="match status" value="1"/>
</dbReference>
<dbReference type="OrthoDB" id="429813at2759"/>
<dbReference type="CDD" id="cd05236">
    <property type="entry name" value="FAR-N_SDR_e"/>
    <property type="match status" value="1"/>
</dbReference>
<reference evidence="7" key="3">
    <citation type="submission" date="2022-01" db="UniProtKB">
        <authorList>
            <consortium name="EnsemblPlants"/>
        </authorList>
    </citation>
    <scope>IDENTIFICATION</scope>
    <source>
        <strain evidence="7">subsp. vulgare</strain>
    </source>
</reference>
<dbReference type="GO" id="GO:0080019">
    <property type="term" value="F:alcohol-forming very long-chain fatty acyl-CoA reductase activity"/>
    <property type="evidence" value="ECO:0000318"/>
    <property type="project" value="GO_Central"/>
</dbReference>
<evidence type="ECO:0000313" key="8">
    <source>
        <dbReference type="Proteomes" id="UP000011116"/>
    </source>
</evidence>
<dbReference type="CDD" id="cd09071">
    <property type="entry name" value="FAR_C"/>
    <property type="match status" value="1"/>
</dbReference>
<comment type="similarity">
    <text evidence="1 4">Belongs to the fatty acyl-CoA reductase family.</text>
</comment>
<feature type="domain" description="Thioester reductase (TE)" evidence="6">
    <location>
        <begin position="17"/>
        <end position="321"/>
    </location>
</feature>
<dbReference type="Gramene" id="HORVU.MOREX.r3.3HG0313240.1">
    <property type="protein sequence ID" value="HORVU.MOREX.r3.3HG0313240.1"/>
    <property type="gene ID" value="HORVU.MOREX.r3.3HG0313240"/>
</dbReference>
<dbReference type="GO" id="GO:0102965">
    <property type="term" value="F:alcohol-forming long-chain fatty acyl-CoA reductase activity"/>
    <property type="evidence" value="ECO:0007669"/>
    <property type="project" value="UniProtKB-EC"/>
</dbReference>
<dbReference type="Proteomes" id="UP000011116">
    <property type="component" value="Chromosome 3H"/>
</dbReference>
<dbReference type="AlphaFoldDB" id="A0A8I6XII6"/>
<evidence type="ECO:0000256" key="3">
    <source>
        <dbReference type="ARBA" id="ARBA00023098"/>
    </source>
</evidence>
<gene>
    <name evidence="7" type="primary">LOC123440768</name>
</gene>
<dbReference type="GO" id="GO:0010345">
    <property type="term" value="P:suberin biosynthetic process"/>
    <property type="evidence" value="ECO:0000318"/>
    <property type="project" value="GO_Central"/>
</dbReference>
<sequence length="490" mass="55245">MDATSVAGCFRDKTILVTGSTGFLGKLLVEKILRVQPNLKKLYLVVRASNAASAEQRILSEVLGKDLFNTTREKHGLDGFEKLIKEKIIPLAGDTGTQNFGLDSSTVNDLCKEIDVIIHGAATTSFYERYDVALASNALAAQYICELAKKCRNLKMLLHVSTAFVTGTREGLLLEKELLMGETPRPGYCLDIRAESRLVQKVKTELRAAKRTGSEQSSEKTTMKELGLKRACHFGWPNVYTFTKAMGEMLLAHERGDLPVVIMRPAMVTSTFQDPFPGWIEGARTIDALIVAYTEQAFPCFIGDRKNIIDAVPADMVVNATLVAMAVHWNEKGQIIYNVCSALQNPLSGYVLEDACWDYFSKHPRVQEDGKPIQNKRPYVFKSFTLFRAYLILVCKLPLEMLHAVSLLFPGLFSQSYNKHNRRYNFLMLLVKLYAPYAFFEGCFDDTNTRRLVTEVKMDVIFNFDPRSMDWHSYLLNVHVPAVIKYGRKS</sequence>